<evidence type="ECO:0000313" key="2">
    <source>
        <dbReference type="Proteomes" id="UP000007800"/>
    </source>
</evidence>
<dbReference type="GeneID" id="9045794"/>
<dbReference type="RefSeq" id="XP_002766703.1">
    <property type="nucleotide sequence ID" value="XM_002766657.1"/>
</dbReference>
<name>C5LV05_PERM5</name>
<accession>C5LV05</accession>
<evidence type="ECO:0000313" key="1">
    <source>
        <dbReference type="EMBL" id="EEQ99420.1"/>
    </source>
</evidence>
<dbReference type="InParanoid" id="C5LV05"/>
<protein>
    <submittedName>
        <fullName evidence="1">Uncharacterized protein</fullName>
    </submittedName>
</protein>
<dbReference type="EMBL" id="GG685710">
    <property type="protein sequence ID" value="EEQ99420.1"/>
    <property type="molecule type" value="Genomic_DNA"/>
</dbReference>
<dbReference type="OrthoDB" id="10591639at2759"/>
<reference evidence="1 2" key="1">
    <citation type="submission" date="2008-07" db="EMBL/GenBank/DDBJ databases">
        <authorList>
            <person name="El-Sayed N."/>
            <person name="Caler E."/>
            <person name="Inman J."/>
            <person name="Amedeo P."/>
            <person name="Hass B."/>
            <person name="Wortman J."/>
        </authorList>
    </citation>
    <scope>NUCLEOTIDE SEQUENCE [LARGE SCALE GENOMIC DNA]</scope>
    <source>
        <strain evidence="2">ATCC 50983 / TXsc</strain>
    </source>
</reference>
<gene>
    <name evidence="1" type="ORF">Pmar_PMAR002517</name>
</gene>
<organism evidence="2">
    <name type="scientific">Perkinsus marinus (strain ATCC 50983 / TXsc)</name>
    <dbReference type="NCBI Taxonomy" id="423536"/>
    <lineage>
        <taxon>Eukaryota</taxon>
        <taxon>Sar</taxon>
        <taxon>Alveolata</taxon>
        <taxon>Perkinsozoa</taxon>
        <taxon>Perkinsea</taxon>
        <taxon>Perkinsida</taxon>
        <taxon>Perkinsidae</taxon>
        <taxon>Perkinsus</taxon>
    </lineage>
</organism>
<keyword evidence="2" id="KW-1185">Reference proteome</keyword>
<proteinExistence type="predicted"/>
<dbReference type="AlphaFoldDB" id="C5LV05"/>
<sequence length="145" mass="16083">MHRVKQLDEDAGWHYDQRTGKLTKSAESADSKQKYSWSVASLGGPDRVNALRLFFRTLSEQKHVALAVITRGNIGCVQLVLQNCGLLEYFKGGVFGNIGDVYGESVFDKSCRDDDSLSSLEGDEDHGSWSVTSDWLLTRITLHGS</sequence>
<dbReference type="Proteomes" id="UP000007800">
    <property type="component" value="Unassembled WGS sequence"/>
</dbReference>